<sequence length="129" mass="14871">MNPAQHIPVNRLFRAQIESAGIDNPDHAFAGRRFGNDFDSAAAAARQQQSGLFEHLQRRQNGLTADIVFQRQNPGRRNPISEAAFQNPPFHIRRNFPIFRFTHRLSSRNRSWYGKSILKKCKKTRASLE</sequence>
<evidence type="ECO:0000313" key="1">
    <source>
        <dbReference type="EMBL" id="MPM57166.1"/>
    </source>
</evidence>
<reference evidence="1" key="1">
    <citation type="submission" date="2019-08" db="EMBL/GenBank/DDBJ databases">
        <authorList>
            <person name="Kucharzyk K."/>
            <person name="Murdoch R.W."/>
            <person name="Higgins S."/>
            <person name="Loffler F."/>
        </authorList>
    </citation>
    <scope>NUCLEOTIDE SEQUENCE</scope>
</reference>
<proteinExistence type="predicted"/>
<name>A0A645AWI9_9ZZZZ</name>
<accession>A0A645AWI9</accession>
<comment type="caution">
    <text evidence="1">The sequence shown here is derived from an EMBL/GenBank/DDBJ whole genome shotgun (WGS) entry which is preliminary data.</text>
</comment>
<protein>
    <submittedName>
        <fullName evidence="1">Uncharacterized protein</fullName>
    </submittedName>
</protein>
<dbReference type="EMBL" id="VSSQ01016122">
    <property type="protein sequence ID" value="MPM57166.1"/>
    <property type="molecule type" value="Genomic_DNA"/>
</dbReference>
<gene>
    <name evidence="1" type="ORF">SDC9_103987</name>
</gene>
<dbReference type="AlphaFoldDB" id="A0A645AWI9"/>
<organism evidence="1">
    <name type="scientific">bioreactor metagenome</name>
    <dbReference type="NCBI Taxonomy" id="1076179"/>
    <lineage>
        <taxon>unclassified sequences</taxon>
        <taxon>metagenomes</taxon>
        <taxon>ecological metagenomes</taxon>
    </lineage>
</organism>